<evidence type="ECO:0000256" key="2">
    <source>
        <dbReference type="ARBA" id="ARBA00023315"/>
    </source>
</evidence>
<feature type="domain" description="N-acetyltransferase" evidence="4">
    <location>
        <begin position="197"/>
        <end position="370"/>
    </location>
</feature>
<evidence type="ECO:0000256" key="1">
    <source>
        <dbReference type="ARBA" id="ARBA00022679"/>
    </source>
</evidence>
<dbReference type="PANTHER" id="PTHR43792">
    <property type="entry name" value="GNAT FAMILY, PUTATIVE (AFU_ORTHOLOGUE AFUA_3G00765)-RELATED-RELATED"/>
    <property type="match status" value="1"/>
</dbReference>
<evidence type="ECO:0000256" key="3">
    <source>
        <dbReference type="ARBA" id="ARBA00038502"/>
    </source>
</evidence>
<dbReference type="InterPro" id="IPR051531">
    <property type="entry name" value="N-acetyltransferase"/>
</dbReference>
<dbReference type="Pfam" id="PF13302">
    <property type="entry name" value="Acetyltransf_3"/>
    <property type="match status" value="2"/>
</dbReference>
<dbReference type="PANTHER" id="PTHR43792:SF8">
    <property type="entry name" value="[RIBOSOMAL PROTEIN US5]-ALANINE N-ACETYLTRANSFERASE"/>
    <property type="match status" value="1"/>
</dbReference>
<comment type="similarity">
    <text evidence="3">Belongs to the acetyltransferase family. RimJ subfamily.</text>
</comment>
<organism evidence="5 6">
    <name type="scientific">Kribbella orskensis</name>
    <dbReference type="NCBI Taxonomy" id="2512216"/>
    <lineage>
        <taxon>Bacteria</taxon>
        <taxon>Bacillati</taxon>
        <taxon>Actinomycetota</taxon>
        <taxon>Actinomycetes</taxon>
        <taxon>Propionibacteriales</taxon>
        <taxon>Kribbellaceae</taxon>
        <taxon>Kribbella</taxon>
    </lineage>
</organism>
<name>A0ABY2BMN6_9ACTN</name>
<keyword evidence="1" id="KW-0808">Transferase</keyword>
<gene>
    <name evidence="5" type="ORF">EV644_105373</name>
</gene>
<keyword evidence="2" id="KW-0012">Acyltransferase</keyword>
<sequence>MRFPKDVPVLTDQGIRLRAPRLEDVEAMVEMYRDPDTQYWSGSPPTDDREEAELDVTERIPKGWRVGTRRTWVIEYGGEYAGAITLSGGESGVGSVGFTGHPAYRGKGLATRAVRLVLAHAFDDLGWHRVTWCAFVGNWAARRVAWRTGFRNFFTTHGAGPADGERRDEWIASIGRDDEREPQNHWWQVPVIETERFRLREYRDSDVERAAEMSNDERTLHWLANLPKPFGRQDAEQYLARGREGQASGERVGWVVADPDTDELLGDVGVFGLHSRSDQTSGELGYSAHPEARGRGLITAAVGRVIEQAFLPIDEGGLGRLRLEIRAAKGNLASIQVAEANGFTRAGVLRAADHRRDGSYDDLVIFDLLISDRG</sequence>
<evidence type="ECO:0000313" key="5">
    <source>
        <dbReference type="EMBL" id="TCO24339.1"/>
    </source>
</evidence>
<proteinExistence type="inferred from homology"/>
<accession>A0ABY2BMN6</accession>
<comment type="caution">
    <text evidence="5">The sequence shown here is derived from an EMBL/GenBank/DDBJ whole genome shotgun (WGS) entry which is preliminary data.</text>
</comment>
<dbReference type="Proteomes" id="UP000295818">
    <property type="component" value="Unassembled WGS sequence"/>
</dbReference>
<evidence type="ECO:0000259" key="4">
    <source>
        <dbReference type="PROSITE" id="PS51186"/>
    </source>
</evidence>
<feature type="domain" description="N-acetyltransferase" evidence="4">
    <location>
        <begin position="15"/>
        <end position="169"/>
    </location>
</feature>
<dbReference type="EMBL" id="SLWM01000005">
    <property type="protein sequence ID" value="TCO24339.1"/>
    <property type="molecule type" value="Genomic_DNA"/>
</dbReference>
<evidence type="ECO:0000313" key="6">
    <source>
        <dbReference type="Proteomes" id="UP000295818"/>
    </source>
</evidence>
<dbReference type="PROSITE" id="PS51186">
    <property type="entry name" value="GNAT"/>
    <property type="match status" value="2"/>
</dbReference>
<protein>
    <submittedName>
        <fullName evidence="5">RimJ/RimL family protein N-acetyltransferase</fullName>
    </submittedName>
</protein>
<reference evidence="5 6" key="1">
    <citation type="journal article" date="2015" name="Stand. Genomic Sci.">
        <title>Genomic Encyclopedia of Bacterial and Archaeal Type Strains, Phase III: the genomes of soil and plant-associated and newly described type strains.</title>
        <authorList>
            <person name="Whitman W.B."/>
            <person name="Woyke T."/>
            <person name="Klenk H.P."/>
            <person name="Zhou Y."/>
            <person name="Lilburn T.G."/>
            <person name="Beck B.J."/>
            <person name="De Vos P."/>
            <person name="Vandamme P."/>
            <person name="Eisen J.A."/>
            <person name="Garrity G."/>
            <person name="Hugenholtz P."/>
            <person name="Kyrpides N.C."/>
        </authorList>
    </citation>
    <scope>NUCLEOTIDE SEQUENCE [LARGE SCALE GENOMIC DNA]</scope>
    <source>
        <strain evidence="5 6">VKM Ac-2538</strain>
    </source>
</reference>
<dbReference type="InterPro" id="IPR016181">
    <property type="entry name" value="Acyl_CoA_acyltransferase"/>
</dbReference>
<dbReference type="SUPFAM" id="SSF55729">
    <property type="entry name" value="Acyl-CoA N-acyltransferases (Nat)"/>
    <property type="match status" value="2"/>
</dbReference>
<dbReference type="RefSeq" id="WP_132189257.1">
    <property type="nucleotide sequence ID" value="NZ_SLWM01000005.1"/>
</dbReference>
<dbReference type="InterPro" id="IPR000182">
    <property type="entry name" value="GNAT_dom"/>
</dbReference>
<keyword evidence="6" id="KW-1185">Reference proteome</keyword>
<dbReference type="Gene3D" id="3.40.630.30">
    <property type="match status" value="2"/>
</dbReference>
<dbReference type="CDD" id="cd04301">
    <property type="entry name" value="NAT_SF"/>
    <property type="match status" value="1"/>
</dbReference>